<proteinExistence type="predicted"/>
<protein>
    <recommendedName>
        <fullName evidence="2">DUF4283 domain-containing protein</fullName>
    </recommendedName>
</protein>
<evidence type="ECO:0000313" key="3">
    <source>
        <dbReference type="EMBL" id="KAG5625753.1"/>
    </source>
</evidence>
<dbReference type="PANTHER" id="PTHR33233">
    <property type="entry name" value="ENDONUCLEASE/EXONUCLEASE/PHOSPHATASE"/>
    <property type="match status" value="1"/>
</dbReference>
<dbReference type="PANTHER" id="PTHR33233:SF17">
    <property type="entry name" value="DUF4283 DOMAIN-CONTAINING PROTEIN"/>
    <property type="match status" value="1"/>
</dbReference>
<dbReference type="AlphaFoldDB" id="A0A9J6AN13"/>
<gene>
    <name evidence="3" type="ORF">H5410_010971</name>
</gene>
<feature type="region of interest" description="Disordered" evidence="1">
    <location>
        <begin position="1"/>
        <end position="54"/>
    </location>
</feature>
<dbReference type="Pfam" id="PF14111">
    <property type="entry name" value="DUF4283"/>
    <property type="match status" value="1"/>
</dbReference>
<evidence type="ECO:0000313" key="4">
    <source>
        <dbReference type="Proteomes" id="UP000824120"/>
    </source>
</evidence>
<organism evidence="3 4">
    <name type="scientific">Solanum commersonii</name>
    <name type="common">Commerson's wild potato</name>
    <name type="synonym">Commerson's nightshade</name>
    <dbReference type="NCBI Taxonomy" id="4109"/>
    <lineage>
        <taxon>Eukaryota</taxon>
        <taxon>Viridiplantae</taxon>
        <taxon>Streptophyta</taxon>
        <taxon>Embryophyta</taxon>
        <taxon>Tracheophyta</taxon>
        <taxon>Spermatophyta</taxon>
        <taxon>Magnoliopsida</taxon>
        <taxon>eudicotyledons</taxon>
        <taxon>Gunneridae</taxon>
        <taxon>Pentapetalae</taxon>
        <taxon>asterids</taxon>
        <taxon>lamiids</taxon>
        <taxon>Solanales</taxon>
        <taxon>Solanaceae</taxon>
        <taxon>Solanoideae</taxon>
        <taxon>Solaneae</taxon>
        <taxon>Solanum</taxon>
    </lineage>
</organism>
<feature type="compositionally biased region" description="Basic and acidic residues" evidence="1">
    <location>
        <begin position="1"/>
        <end position="15"/>
    </location>
</feature>
<accession>A0A9J6AN13</accession>
<dbReference type="OrthoDB" id="998627at2759"/>
<dbReference type="Proteomes" id="UP000824120">
    <property type="component" value="Chromosome 2"/>
</dbReference>
<name>A0A9J6AN13_SOLCO</name>
<comment type="caution">
    <text evidence="3">The sequence shown here is derived from an EMBL/GenBank/DDBJ whole genome shotgun (WGS) entry which is preliminary data.</text>
</comment>
<keyword evidence="4" id="KW-1185">Reference proteome</keyword>
<dbReference type="EMBL" id="JACXVP010000002">
    <property type="protein sequence ID" value="KAG5625753.1"/>
    <property type="molecule type" value="Genomic_DNA"/>
</dbReference>
<evidence type="ECO:0000259" key="2">
    <source>
        <dbReference type="Pfam" id="PF14111"/>
    </source>
</evidence>
<reference evidence="3 4" key="1">
    <citation type="submission" date="2020-09" db="EMBL/GenBank/DDBJ databases">
        <title>De no assembly of potato wild relative species, Solanum commersonii.</title>
        <authorList>
            <person name="Cho K."/>
        </authorList>
    </citation>
    <scope>NUCLEOTIDE SEQUENCE [LARGE SCALE GENOMIC DNA]</scope>
    <source>
        <strain evidence="3">LZ3.2</strain>
        <tissue evidence="3">Leaf</tissue>
    </source>
</reference>
<feature type="domain" description="DUF4283" evidence="2">
    <location>
        <begin position="123"/>
        <end position="204"/>
    </location>
</feature>
<sequence length="213" mass="24162">MIMAREAQDMKENSQRGKKLGPVGGETVESGMKVDESSSKLGESRGREEIKSISADPASVQLKNKEKEIRIMSKEILEQTNGTMPCNQEHQQGYKLEYVEPPKQGENQMVEIELEDIKSEIKFWGNAIVCYVIGAHPPFQVVQGFIQRLWGKHGIDKVSMLKNGVIVVRFESKIGKQEVLQGGIYHFDNKPFIVKEWTPDLEFTKEELQTVPI</sequence>
<feature type="compositionally biased region" description="Basic and acidic residues" evidence="1">
    <location>
        <begin position="32"/>
        <end position="51"/>
    </location>
</feature>
<evidence type="ECO:0000256" key="1">
    <source>
        <dbReference type="SAM" id="MobiDB-lite"/>
    </source>
</evidence>
<dbReference type="InterPro" id="IPR025558">
    <property type="entry name" value="DUF4283"/>
</dbReference>